<evidence type="ECO:0000256" key="1">
    <source>
        <dbReference type="SAM" id="Phobius"/>
    </source>
</evidence>
<keyword evidence="1" id="KW-1133">Transmembrane helix</keyword>
<dbReference type="Gene3D" id="3.40.50.720">
    <property type="entry name" value="NAD(P)-binding Rossmann-like Domain"/>
    <property type="match status" value="1"/>
</dbReference>
<evidence type="ECO:0000259" key="2">
    <source>
        <dbReference type="Pfam" id="PF03435"/>
    </source>
</evidence>
<name>A0A2M7IH93_9BACT</name>
<dbReference type="Gene3D" id="3.30.360.10">
    <property type="entry name" value="Dihydrodipicolinate Reductase, domain 2"/>
    <property type="match status" value="1"/>
</dbReference>
<evidence type="ECO:0000313" key="4">
    <source>
        <dbReference type="Proteomes" id="UP000229561"/>
    </source>
</evidence>
<keyword evidence="1" id="KW-0472">Membrane</keyword>
<protein>
    <recommendedName>
        <fullName evidence="2">Saccharopine dehydrogenase NADP binding domain-containing protein</fullName>
    </recommendedName>
</protein>
<feature type="transmembrane region" description="Helical" evidence="1">
    <location>
        <begin position="12"/>
        <end position="32"/>
    </location>
</feature>
<dbReference type="InterPro" id="IPR005097">
    <property type="entry name" value="Sacchrp_dh_NADP-bd"/>
</dbReference>
<dbReference type="PANTHER" id="PTHR43796:SF2">
    <property type="entry name" value="CARBOXYNORSPERMIDINE SYNTHASE"/>
    <property type="match status" value="1"/>
</dbReference>
<dbReference type="EMBL" id="PFGY01000130">
    <property type="protein sequence ID" value="PIW75828.1"/>
    <property type="molecule type" value="Genomic_DNA"/>
</dbReference>
<comment type="caution">
    <text evidence="3">The sequence shown here is derived from an EMBL/GenBank/DDBJ whole genome shotgun (WGS) entry which is preliminary data.</text>
</comment>
<proteinExistence type="predicted"/>
<dbReference type="PANTHER" id="PTHR43796">
    <property type="entry name" value="CARBOXYNORSPERMIDINE SYNTHASE"/>
    <property type="match status" value="1"/>
</dbReference>
<gene>
    <name evidence="3" type="ORF">CO001_04580</name>
</gene>
<feature type="domain" description="Saccharopine dehydrogenase NADP binding" evidence="2">
    <location>
        <begin position="15"/>
        <end position="134"/>
    </location>
</feature>
<dbReference type="Proteomes" id="UP000229561">
    <property type="component" value="Unassembled WGS sequence"/>
</dbReference>
<accession>A0A2M7IH93</accession>
<reference evidence="4" key="1">
    <citation type="submission" date="2017-09" db="EMBL/GenBank/DDBJ databases">
        <title>Depth-based differentiation of microbial function through sediment-hosted aquifers and enrichment of novel symbionts in the deep terrestrial subsurface.</title>
        <authorList>
            <person name="Probst A.J."/>
            <person name="Ladd B."/>
            <person name="Jarett J.K."/>
            <person name="Geller-Mcgrath D.E."/>
            <person name="Sieber C.M.K."/>
            <person name="Emerson J.B."/>
            <person name="Anantharaman K."/>
            <person name="Thomas B.C."/>
            <person name="Malmstrom R."/>
            <person name="Stieglmeier M."/>
            <person name="Klingl A."/>
            <person name="Woyke T."/>
            <person name="Ryan C.M."/>
            <person name="Banfield J.F."/>
        </authorList>
    </citation>
    <scope>NUCLEOTIDE SEQUENCE [LARGE SCALE GENOMIC DNA]</scope>
</reference>
<organism evidence="3 4">
    <name type="scientific">Candidatus Portnoybacteria bacterium CG_4_8_14_3_um_filter_40_10</name>
    <dbReference type="NCBI Taxonomy" id="1974801"/>
    <lineage>
        <taxon>Bacteria</taxon>
        <taxon>Candidatus Portnoyibacteriota</taxon>
    </lineage>
</organism>
<dbReference type="AlphaFoldDB" id="A0A2M7IH93"/>
<dbReference type="Pfam" id="PF03435">
    <property type="entry name" value="Sacchrp_dh_NADP"/>
    <property type="match status" value="1"/>
</dbReference>
<dbReference type="InterPro" id="IPR036291">
    <property type="entry name" value="NAD(P)-bd_dom_sf"/>
</dbReference>
<keyword evidence="1" id="KW-0812">Transmembrane</keyword>
<dbReference type="SUPFAM" id="SSF51735">
    <property type="entry name" value="NAD(P)-binding Rossmann-fold domains"/>
    <property type="match status" value="1"/>
</dbReference>
<evidence type="ECO:0000313" key="3">
    <source>
        <dbReference type="EMBL" id="PIW75828.1"/>
    </source>
</evidence>
<sequence>MKGDGESLAKQGIKVAIFGAGGAVGSILATFFQQLESVSQIVCIDSDLERTYKYVKGRKKIIHVITNGNRNEKLRWALKNCFLVINAASSKLNRELMAIAWEIDALYFDFASFDNLDAEQEKSHERFMEKNITAWINWGIGPGLTNTLAAKLINGLDDCVVKIRVAEHTKLKKEKNDKEPLIFLWKPDLVVDEITSPVYVLNKDSRHTDIVREPFSGPETCIFPYPIGKTTCRYMNENEVITMKNLQNILTIDVKTGGDDIERLFKKLPKITKMIKRDQIEKYLKNVKTPSPDEIKKMVDEGTILDGRVAITVEVDGEDPRTEERILRKATWMGLGLREVPRGTHVSFNTAIIAFCAILQMFKMAKEEKLKPGVFAPEYLSAEGQDAILACISEKTNPVNFE</sequence>